<evidence type="ECO:0000313" key="3">
    <source>
        <dbReference type="Proteomes" id="UP000799291"/>
    </source>
</evidence>
<keyword evidence="1" id="KW-0732">Signal</keyword>
<feature type="chain" id="PRO_5026252608" evidence="1">
    <location>
        <begin position="19"/>
        <end position="220"/>
    </location>
</feature>
<protein>
    <submittedName>
        <fullName evidence="2">Uncharacterized protein</fullName>
    </submittedName>
</protein>
<keyword evidence="3" id="KW-1185">Reference proteome</keyword>
<gene>
    <name evidence="2" type="ORF">K458DRAFT_484410</name>
</gene>
<feature type="signal peptide" evidence="1">
    <location>
        <begin position="1"/>
        <end position="18"/>
    </location>
</feature>
<evidence type="ECO:0000313" key="2">
    <source>
        <dbReference type="EMBL" id="KAF2688301.1"/>
    </source>
</evidence>
<dbReference type="Proteomes" id="UP000799291">
    <property type="component" value="Unassembled WGS sequence"/>
</dbReference>
<reference evidence="2" key="1">
    <citation type="journal article" date="2020" name="Stud. Mycol.">
        <title>101 Dothideomycetes genomes: a test case for predicting lifestyles and emergence of pathogens.</title>
        <authorList>
            <person name="Haridas S."/>
            <person name="Albert R."/>
            <person name="Binder M."/>
            <person name="Bloem J."/>
            <person name="Labutti K."/>
            <person name="Salamov A."/>
            <person name="Andreopoulos B."/>
            <person name="Baker S."/>
            <person name="Barry K."/>
            <person name="Bills G."/>
            <person name="Bluhm B."/>
            <person name="Cannon C."/>
            <person name="Castanera R."/>
            <person name="Culley D."/>
            <person name="Daum C."/>
            <person name="Ezra D."/>
            <person name="Gonzalez J."/>
            <person name="Henrissat B."/>
            <person name="Kuo A."/>
            <person name="Liang C."/>
            <person name="Lipzen A."/>
            <person name="Lutzoni F."/>
            <person name="Magnuson J."/>
            <person name="Mondo S."/>
            <person name="Nolan M."/>
            <person name="Ohm R."/>
            <person name="Pangilinan J."/>
            <person name="Park H.-J."/>
            <person name="Ramirez L."/>
            <person name="Alfaro M."/>
            <person name="Sun H."/>
            <person name="Tritt A."/>
            <person name="Yoshinaga Y."/>
            <person name="Zwiers L.-H."/>
            <person name="Turgeon B."/>
            <person name="Goodwin S."/>
            <person name="Spatafora J."/>
            <person name="Crous P."/>
            <person name="Grigoriev I."/>
        </authorList>
    </citation>
    <scope>NUCLEOTIDE SEQUENCE</scope>
    <source>
        <strain evidence="2">CBS 122367</strain>
    </source>
</reference>
<dbReference type="AlphaFoldDB" id="A0A6G1JDJ2"/>
<evidence type="ECO:0000256" key="1">
    <source>
        <dbReference type="SAM" id="SignalP"/>
    </source>
</evidence>
<proteinExistence type="predicted"/>
<accession>A0A6G1JDJ2</accession>
<sequence length="220" mass="25451">MGLTQFLLFLTCVFSSGALVPPLAEPPTTTTDGVMSKEEIADIYDTYFKRDPTPVVQARAVLPVYTPTDLNREKNEYMIDIFMEESCSSPSYVYNATGSTWYLYKPNGSHADISIQRVWKFSGESGERVTTSYLMEKEFRMEGTLYIEKLNSKDRSMNFRFDYVNESPSCFWNEKDSDQECGSCTTWKFSDNGKFGDFRCDERKEKSRWHVAACRFYTKT</sequence>
<organism evidence="2 3">
    <name type="scientific">Lentithecium fluviatile CBS 122367</name>
    <dbReference type="NCBI Taxonomy" id="1168545"/>
    <lineage>
        <taxon>Eukaryota</taxon>
        <taxon>Fungi</taxon>
        <taxon>Dikarya</taxon>
        <taxon>Ascomycota</taxon>
        <taxon>Pezizomycotina</taxon>
        <taxon>Dothideomycetes</taxon>
        <taxon>Pleosporomycetidae</taxon>
        <taxon>Pleosporales</taxon>
        <taxon>Massarineae</taxon>
        <taxon>Lentitheciaceae</taxon>
        <taxon>Lentithecium</taxon>
    </lineage>
</organism>
<dbReference type="EMBL" id="MU005573">
    <property type="protein sequence ID" value="KAF2688301.1"/>
    <property type="molecule type" value="Genomic_DNA"/>
</dbReference>
<name>A0A6G1JDJ2_9PLEO</name>